<reference evidence="2" key="1">
    <citation type="journal article" date="2016" name="Nat. Commun.">
        <title>The channel catfish genome sequence provides insights into the evolution of scale formation in teleosts.</title>
        <authorList>
            <person name="Liu Z."/>
            <person name="Liu S."/>
            <person name="Yao J."/>
            <person name="Bao L."/>
            <person name="Zhang J."/>
            <person name="Li Y."/>
            <person name="Jiang C."/>
            <person name="Sun L."/>
            <person name="Wang R."/>
            <person name="Zhang Y."/>
            <person name="Zhou T."/>
            <person name="Zeng Q."/>
            <person name="Fu Q."/>
            <person name="Gao S."/>
            <person name="Li N."/>
            <person name="Koren S."/>
            <person name="Jiang Y."/>
            <person name="Zimin A."/>
            <person name="Xu P."/>
            <person name="Phillippy A.M."/>
            <person name="Geng X."/>
            <person name="Song L."/>
            <person name="Sun F."/>
            <person name="Li C."/>
            <person name="Wang X."/>
            <person name="Chen A."/>
            <person name="Jin Y."/>
            <person name="Yuan Z."/>
            <person name="Yang Y."/>
            <person name="Tan S."/>
            <person name="Peatman E."/>
            <person name="Lu J."/>
            <person name="Qin Z."/>
            <person name="Dunham R."/>
            <person name="Li Z."/>
            <person name="Sonstegard T."/>
            <person name="Feng J."/>
            <person name="Danzmann R.G."/>
            <person name="Schroeder S."/>
            <person name="Scheffler B."/>
            <person name="Duke M.V."/>
            <person name="Ballard L."/>
            <person name="Kucuktas H."/>
            <person name="Kaltenboeck L."/>
            <person name="Liu H."/>
            <person name="Armbruster J."/>
            <person name="Xie Y."/>
            <person name="Kirby M.L."/>
            <person name="Tian Y."/>
            <person name="Flanagan M.E."/>
            <person name="Mu W."/>
            <person name="Waldbieser G.C."/>
        </authorList>
    </citation>
    <scope>NUCLEOTIDE SEQUENCE [LARGE SCALE GENOMIC DNA]</scope>
    <source>
        <strain evidence="2">SDA103</strain>
    </source>
</reference>
<dbReference type="PANTHER" id="PTHR46282:SF1">
    <property type="entry name" value="LEUCINE-RICH REPEAT-CONTAINING PROTEIN 72-LIKE"/>
    <property type="match status" value="1"/>
</dbReference>
<dbReference type="InterPro" id="IPR043313">
    <property type="entry name" value="LRMDA"/>
</dbReference>
<dbReference type="InterPro" id="IPR032675">
    <property type="entry name" value="LRR_dom_sf"/>
</dbReference>
<accession>A0A2D0R8D2</accession>
<dbReference type="OrthoDB" id="10251250at2759"/>
<protein>
    <submittedName>
        <fullName evidence="3">Leucine-rich melanocyte differentiation-associated protein</fullName>
    </submittedName>
</protein>
<evidence type="ECO:0000256" key="1">
    <source>
        <dbReference type="SAM" id="MobiDB-lite"/>
    </source>
</evidence>
<dbReference type="PANTHER" id="PTHR46282">
    <property type="entry name" value="LEUCINE-RICH MELANOCYTE DIFFERENTIATION-ASSOCIATED PROTEIN"/>
    <property type="match status" value="1"/>
</dbReference>
<gene>
    <name evidence="3" type="primary">LOC108267333</name>
</gene>
<dbReference type="STRING" id="7998.ENSIPUP00000029705"/>
<organism evidence="2 3">
    <name type="scientific">Ictalurus punctatus</name>
    <name type="common">Channel catfish</name>
    <name type="synonym">Silurus punctatus</name>
    <dbReference type="NCBI Taxonomy" id="7998"/>
    <lineage>
        <taxon>Eukaryota</taxon>
        <taxon>Metazoa</taxon>
        <taxon>Chordata</taxon>
        <taxon>Craniata</taxon>
        <taxon>Vertebrata</taxon>
        <taxon>Euteleostomi</taxon>
        <taxon>Actinopterygii</taxon>
        <taxon>Neopterygii</taxon>
        <taxon>Teleostei</taxon>
        <taxon>Ostariophysi</taxon>
        <taxon>Siluriformes</taxon>
        <taxon>Ictaluridae</taxon>
        <taxon>Ictalurus</taxon>
    </lineage>
</organism>
<name>A0A2D0R8D2_ICTPU</name>
<feature type="region of interest" description="Disordered" evidence="1">
    <location>
        <begin position="170"/>
        <end position="194"/>
    </location>
</feature>
<dbReference type="OMA" id="FYDYLQY"/>
<keyword evidence="2" id="KW-1185">Reference proteome</keyword>
<reference evidence="3" key="2">
    <citation type="submission" date="2025-08" db="UniProtKB">
        <authorList>
            <consortium name="RefSeq"/>
        </authorList>
    </citation>
    <scope>IDENTIFICATION</scope>
    <source>
        <tissue evidence="3">Blood</tissue>
    </source>
</reference>
<dbReference type="AlphaFoldDB" id="A0A2D0R8D2"/>
<dbReference type="Gene3D" id="3.80.10.10">
    <property type="entry name" value="Ribonuclease Inhibitor"/>
    <property type="match status" value="1"/>
</dbReference>
<dbReference type="KEGG" id="ipu:108267333"/>
<evidence type="ECO:0000313" key="2">
    <source>
        <dbReference type="Proteomes" id="UP000221080"/>
    </source>
</evidence>
<dbReference type="GeneID" id="108267333"/>
<proteinExistence type="predicted"/>
<feature type="compositionally biased region" description="Basic residues" evidence="1">
    <location>
        <begin position="173"/>
        <end position="194"/>
    </location>
</feature>
<dbReference type="Proteomes" id="UP000221080">
    <property type="component" value="Chromosome 7"/>
</dbReference>
<dbReference type="Pfam" id="PF14580">
    <property type="entry name" value="LRR_9"/>
    <property type="match status" value="1"/>
</dbReference>
<dbReference type="SUPFAM" id="SSF52075">
    <property type="entry name" value="Outer arm dynein light chain 1"/>
    <property type="match status" value="1"/>
</dbReference>
<sequence>MEVCESSVMEPGAPGSSTVEPGLKRLSFAYQSLLEIPYDIILKQRDTLEVLDLSYNLLDESPALLVELAKLSTLILDGNNYSTHVKFPYMPSLTTLWINKNKISNLPIIVEEIRCKFPNIKILSMMNNEAAPSYFNGGSLTQYIDYRLYVISQIPSLEVLDDTEVQDKERAQARKTYRMQKSRVGSKRRKAFHH</sequence>
<evidence type="ECO:0000313" key="3">
    <source>
        <dbReference type="RefSeq" id="XP_017326848.1"/>
    </source>
</evidence>
<dbReference type="RefSeq" id="XP_017326848.1">
    <property type="nucleotide sequence ID" value="XM_017471359.3"/>
</dbReference>